<evidence type="ECO:0000256" key="1">
    <source>
        <dbReference type="SAM" id="SignalP"/>
    </source>
</evidence>
<dbReference type="AlphaFoldDB" id="C6BVL0"/>
<reference evidence="3 4" key="1">
    <citation type="submission" date="2009-06" db="EMBL/GenBank/DDBJ databases">
        <title>Complete sequence of Desulfovibrio salexigens DSM 2638.</title>
        <authorList>
            <consortium name="US DOE Joint Genome Institute"/>
            <person name="Lucas S."/>
            <person name="Copeland A."/>
            <person name="Lapidus A."/>
            <person name="Glavina del Rio T."/>
            <person name="Tice H."/>
            <person name="Bruce D."/>
            <person name="Goodwin L."/>
            <person name="Pitluck S."/>
            <person name="Munk A.C."/>
            <person name="Brettin T."/>
            <person name="Detter J.C."/>
            <person name="Han C."/>
            <person name="Tapia R."/>
            <person name="Larimer F."/>
            <person name="Land M."/>
            <person name="Hauser L."/>
            <person name="Kyrpides N."/>
            <person name="Anderson I."/>
            <person name="Wall J.D."/>
            <person name="Arkin A.P."/>
            <person name="Dehal P."/>
            <person name="Chivian D."/>
            <person name="Giles B."/>
            <person name="Hazen T.C."/>
        </authorList>
    </citation>
    <scope>NUCLEOTIDE SEQUENCE [LARGE SCALE GENOMIC DNA]</scope>
    <source>
        <strain evidence="4">ATCC 14822 / DSM 2638 / NCIMB 8403 / VKM B-1763</strain>
    </source>
</reference>
<dbReference type="InterPro" id="IPR018637">
    <property type="entry name" value="DUF2059"/>
</dbReference>
<evidence type="ECO:0000259" key="2">
    <source>
        <dbReference type="Pfam" id="PF09832"/>
    </source>
</evidence>
<proteinExistence type="predicted"/>
<feature type="signal peptide" evidence="1">
    <location>
        <begin position="1"/>
        <end position="25"/>
    </location>
</feature>
<feature type="chain" id="PRO_5002962717" description="DUF2059 domain-containing protein" evidence="1">
    <location>
        <begin position="26"/>
        <end position="175"/>
    </location>
</feature>
<evidence type="ECO:0000313" key="3">
    <source>
        <dbReference type="EMBL" id="ACS78224.1"/>
    </source>
</evidence>
<name>C6BVL0_MARSD</name>
<dbReference type="KEGG" id="dsa:Desal_0153"/>
<gene>
    <name evidence="3" type="ordered locus">Desal_0153</name>
</gene>
<dbReference type="RefSeq" id="WP_012765750.1">
    <property type="nucleotide sequence ID" value="NC_012881.1"/>
</dbReference>
<dbReference type="EMBL" id="CP001649">
    <property type="protein sequence ID" value="ACS78224.1"/>
    <property type="molecule type" value="Genomic_DNA"/>
</dbReference>
<dbReference type="Proteomes" id="UP000002601">
    <property type="component" value="Chromosome"/>
</dbReference>
<accession>C6BVL0</accession>
<protein>
    <recommendedName>
        <fullName evidence="2">DUF2059 domain-containing protein</fullName>
    </recommendedName>
</protein>
<feature type="domain" description="DUF2059" evidence="2">
    <location>
        <begin position="97"/>
        <end position="151"/>
    </location>
</feature>
<organism evidence="3 4">
    <name type="scientific">Maridesulfovibrio salexigens (strain ATCC 14822 / DSM 2638 / NCIMB 8403 / VKM B-1763)</name>
    <name type="common">Desulfovibrio salexigens</name>
    <dbReference type="NCBI Taxonomy" id="526222"/>
    <lineage>
        <taxon>Bacteria</taxon>
        <taxon>Pseudomonadati</taxon>
        <taxon>Thermodesulfobacteriota</taxon>
        <taxon>Desulfovibrionia</taxon>
        <taxon>Desulfovibrionales</taxon>
        <taxon>Desulfovibrionaceae</taxon>
        <taxon>Maridesulfovibrio</taxon>
    </lineage>
</organism>
<dbReference type="Pfam" id="PF09832">
    <property type="entry name" value="DUF2059"/>
    <property type="match status" value="1"/>
</dbReference>
<keyword evidence="1" id="KW-0732">Signal</keyword>
<keyword evidence="4" id="KW-1185">Reference proteome</keyword>
<dbReference type="HOGENOM" id="CLU_1530153_0_0_7"/>
<evidence type="ECO:0000313" key="4">
    <source>
        <dbReference type="Proteomes" id="UP000002601"/>
    </source>
</evidence>
<sequence>MKLLKIKSVVLITFFLLSLPTVSCAQDNVHYQAAMELTELTYDPDMFCKGFLYTATIAFGGQINKNPELAKYKEQIIEIFQDVITKALYEKRNQDLFKQTYAEIYTQEFSITELHEISAFYKTKAGKRLIKKMPVILSKWKQRANRIASSIMSLKYEQMLEERMAELIKSKSVHK</sequence>